<protein>
    <submittedName>
        <fullName evidence="1">Uncharacterized protein</fullName>
    </submittedName>
</protein>
<dbReference type="AlphaFoldDB" id="A0A2V2MSS2"/>
<name>A0A2V2MSS2_9EURY</name>
<sequence>MEPGQISWFHDSHILFYITQNNEIRKMSEVFKEGVITFDSASKKEILSFFGKTLDEEGYLVESDNLSQRVITPDYEEIKLSEFAGIRKGSEIYIKSDLPSLIMLIDSLQ</sequence>
<comment type="caution">
    <text evidence="1">The sequence shown here is derived from an EMBL/GenBank/DDBJ whole genome shotgun (WGS) entry which is preliminary data.</text>
</comment>
<evidence type="ECO:0000313" key="1">
    <source>
        <dbReference type="EMBL" id="PWR70459.1"/>
    </source>
</evidence>
<gene>
    <name evidence="1" type="ORF">DLD82_15405</name>
</gene>
<evidence type="ECO:0000313" key="2">
    <source>
        <dbReference type="Proteomes" id="UP000245934"/>
    </source>
</evidence>
<reference evidence="1 2" key="1">
    <citation type="submission" date="2018-05" db="EMBL/GenBank/DDBJ databases">
        <title>Draft genome of Methanospirillum stamsii Pt1.</title>
        <authorList>
            <person name="Dueholm M.S."/>
            <person name="Nielsen P.H."/>
            <person name="Bakmann L.F."/>
            <person name="Otzen D.E."/>
        </authorList>
    </citation>
    <scope>NUCLEOTIDE SEQUENCE [LARGE SCALE GENOMIC DNA]</scope>
    <source>
        <strain evidence="1 2">Pt1</strain>
    </source>
</reference>
<dbReference type="EMBL" id="QGMZ01000041">
    <property type="protein sequence ID" value="PWR70459.1"/>
    <property type="molecule type" value="Genomic_DNA"/>
</dbReference>
<accession>A0A2V2MSS2</accession>
<proteinExistence type="predicted"/>
<dbReference type="Proteomes" id="UP000245934">
    <property type="component" value="Unassembled WGS sequence"/>
</dbReference>
<keyword evidence="2" id="KW-1185">Reference proteome</keyword>
<organism evidence="1 2">
    <name type="scientific">Methanospirillum stamsii</name>
    <dbReference type="NCBI Taxonomy" id="1277351"/>
    <lineage>
        <taxon>Archaea</taxon>
        <taxon>Methanobacteriati</taxon>
        <taxon>Methanobacteriota</taxon>
        <taxon>Stenosarchaea group</taxon>
        <taxon>Methanomicrobia</taxon>
        <taxon>Methanomicrobiales</taxon>
        <taxon>Methanospirillaceae</taxon>
        <taxon>Methanospirillum</taxon>
    </lineage>
</organism>